<reference evidence="2 3" key="1">
    <citation type="submission" date="2024-09" db="EMBL/GenBank/DDBJ databases">
        <title>Rethinking Asexuality: The Enigmatic Case of Functional Sexual Genes in Lepraria (Stereocaulaceae).</title>
        <authorList>
            <person name="Doellman M."/>
            <person name="Sun Y."/>
            <person name="Barcenas-Pena A."/>
            <person name="Lumbsch H.T."/>
            <person name="Grewe F."/>
        </authorList>
    </citation>
    <scope>NUCLEOTIDE SEQUENCE [LARGE SCALE GENOMIC DNA]</scope>
    <source>
        <strain evidence="2 3">Mercado 3170</strain>
    </source>
</reference>
<gene>
    <name evidence="2" type="ORF">N7G274_003887</name>
</gene>
<evidence type="ECO:0000313" key="2">
    <source>
        <dbReference type="EMBL" id="KAL2043580.1"/>
    </source>
</evidence>
<sequence>MVDTPEWMRCGLKTFQIFLKWAPNAGIPLAQDMTMNRAMYNSYCANLWPPLPPPAGPTDDRNNPSYHAAPNGAQFQPNLPLRPAVDQSRTPDYAHVDRPQLPAGVPSNFSMGQPQSPCYPAFERARLQTGIPSHQGQPPATGHCRHSQSVNTPNVYYNAAVPAQKTWLGPQSTSQFPHKAIISMQDAGNVYQGTQKLSNNAIAPAQNDHNVYPSSQHYFNNAALVQNAGNIGQATHQYSNNAAPVHNAHDVCQGSQPQSNNAAPLQNVGNVCQGIQQLSNNAIAPVQNAGNVYQGTPQRPNNAIDPMQGITYSHLKIASSTMPDTRQSSIVPAAASAFNIKDAKALEKAVEKKAKDYDLDTATTRQLKAYANAREKGIEASEPEDAVSQHIIYEFQAVRERYPALTTWPECLPGNVCLLPGQKQYNRRGERSKEYECKIVRDNLHKRNRDRWRAAAAPPPMGRKPQGIIKASPVKQRKTTLQAPSLMQVSDNLIYAIPHQSYSAPAYSTMDQTMCSQFSNFTSPTTVMPAMASVADCRPSSSTHLSTVLTALTPSMGTQSFDSTDNTTRAPAMTPFLDDETSHSTSSSEVPTGLTLKWGNRVWSVTELSEEPLQPMPAIGNEPSGPATPPIAPPIPIQTTSNEIQQPVTPPIKAPTPIQAISNGIQQSSASPITPPIPLQATSTELREPAVPAVTPPKRRHETCTFNSGGVLCREGVKNVPCHSGSFFPTESNFKPKKPQGAINTTIVAPKMDEIVAKGPTDTATETPAVTPTTNLNAGNEPINFATDIMPTLPILPPVEFNDPINTFNQMIDTNTEETPDADGGNRQLQEVIASLFEEDLEGLAEGLEFWPEVIEECEG</sequence>
<accession>A0ABR4ACU7</accession>
<dbReference type="Proteomes" id="UP001590950">
    <property type="component" value="Unassembled WGS sequence"/>
</dbReference>
<evidence type="ECO:0000256" key="1">
    <source>
        <dbReference type="SAM" id="MobiDB-lite"/>
    </source>
</evidence>
<name>A0ABR4ACU7_9LECA</name>
<dbReference type="EMBL" id="JBEFKJ010000011">
    <property type="protein sequence ID" value="KAL2043580.1"/>
    <property type="molecule type" value="Genomic_DNA"/>
</dbReference>
<organism evidence="2 3">
    <name type="scientific">Stereocaulon virgatum</name>
    <dbReference type="NCBI Taxonomy" id="373712"/>
    <lineage>
        <taxon>Eukaryota</taxon>
        <taxon>Fungi</taxon>
        <taxon>Dikarya</taxon>
        <taxon>Ascomycota</taxon>
        <taxon>Pezizomycotina</taxon>
        <taxon>Lecanoromycetes</taxon>
        <taxon>OSLEUM clade</taxon>
        <taxon>Lecanoromycetidae</taxon>
        <taxon>Lecanorales</taxon>
        <taxon>Lecanorineae</taxon>
        <taxon>Stereocaulaceae</taxon>
        <taxon>Stereocaulon</taxon>
    </lineage>
</organism>
<comment type="caution">
    <text evidence="2">The sequence shown here is derived from an EMBL/GenBank/DDBJ whole genome shotgun (WGS) entry which is preliminary data.</text>
</comment>
<feature type="region of interest" description="Disordered" evidence="1">
    <location>
        <begin position="52"/>
        <end position="94"/>
    </location>
</feature>
<keyword evidence="3" id="KW-1185">Reference proteome</keyword>
<evidence type="ECO:0000313" key="3">
    <source>
        <dbReference type="Proteomes" id="UP001590950"/>
    </source>
</evidence>
<protein>
    <submittedName>
        <fullName evidence="2">Uncharacterized protein</fullName>
    </submittedName>
</protein>
<proteinExistence type="predicted"/>